<name>A0AAV4VM99_CAEEX</name>
<reference evidence="1 2" key="1">
    <citation type="submission" date="2021-06" db="EMBL/GenBank/DDBJ databases">
        <title>Caerostris extrusa draft genome.</title>
        <authorList>
            <person name="Kono N."/>
            <person name="Arakawa K."/>
        </authorList>
    </citation>
    <scope>NUCLEOTIDE SEQUENCE [LARGE SCALE GENOMIC DNA]</scope>
</reference>
<comment type="caution">
    <text evidence="1">The sequence shown here is derived from an EMBL/GenBank/DDBJ whole genome shotgun (WGS) entry which is preliminary data.</text>
</comment>
<dbReference type="Proteomes" id="UP001054945">
    <property type="component" value="Unassembled WGS sequence"/>
</dbReference>
<gene>
    <name evidence="1" type="ORF">CEXT_713161</name>
</gene>
<proteinExistence type="predicted"/>
<evidence type="ECO:0000313" key="1">
    <source>
        <dbReference type="EMBL" id="GIY71470.1"/>
    </source>
</evidence>
<protein>
    <submittedName>
        <fullName evidence="1">Uncharacterized protein</fullName>
    </submittedName>
</protein>
<accession>A0AAV4VM99</accession>
<keyword evidence="2" id="KW-1185">Reference proteome</keyword>
<evidence type="ECO:0000313" key="2">
    <source>
        <dbReference type="Proteomes" id="UP001054945"/>
    </source>
</evidence>
<dbReference type="AlphaFoldDB" id="A0AAV4VM99"/>
<organism evidence="1 2">
    <name type="scientific">Caerostris extrusa</name>
    <name type="common">Bark spider</name>
    <name type="synonym">Caerostris bankana</name>
    <dbReference type="NCBI Taxonomy" id="172846"/>
    <lineage>
        <taxon>Eukaryota</taxon>
        <taxon>Metazoa</taxon>
        <taxon>Ecdysozoa</taxon>
        <taxon>Arthropoda</taxon>
        <taxon>Chelicerata</taxon>
        <taxon>Arachnida</taxon>
        <taxon>Araneae</taxon>
        <taxon>Araneomorphae</taxon>
        <taxon>Entelegynae</taxon>
        <taxon>Araneoidea</taxon>
        <taxon>Araneidae</taxon>
        <taxon>Caerostris</taxon>
    </lineage>
</organism>
<sequence length="87" mass="9792">MEFFTVDVAIPQPSNSTAFTARLGVGVVQFLAFKLNSDFNSIGTCGSEQQKRRNQLSRRKFWERAYPASGVSADMFRHVPERGRPPV</sequence>
<dbReference type="EMBL" id="BPLR01014813">
    <property type="protein sequence ID" value="GIY71470.1"/>
    <property type="molecule type" value="Genomic_DNA"/>
</dbReference>